<dbReference type="WBParaSite" id="PS1159_v2.g21378.t1">
    <property type="protein sequence ID" value="PS1159_v2.g21378.t1"/>
    <property type="gene ID" value="PS1159_v2.g21378"/>
</dbReference>
<protein>
    <submittedName>
        <fullName evidence="2">Uncharacterized protein</fullName>
    </submittedName>
</protein>
<reference evidence="2" key="1">
    <citation type="submission" date="2022-11" db="UniProtKB">
        <authorList>
            <consortium name="WormBaseParasite"/>
        </authorList>
    </citation>
    <scope>IDENTIFICATION</scope>
</reference>
<name>A0AC35FVR9_9BILA</name>
<proteinExistence type="predicted"/>
<sequence length="131" mass="15427">MQGYENEIEEIEFRFLNIERIENGPFDDFTVLKKLKIHSYDLKMINESILTEKLGQTLTELDLDNNYSANFSLNAFKYMKKLEKLSLSQNSFFNAIPLKKELFSKSLENLKSLKMYVGEHQIDDDLFDNLV</sequence>
<organism evidence="1 2">
    <name type="scientific">Panagrolaimus sp. PS1159</name>
    <dbReference type="NCBI Taxonomy" id="55785"/>
    <lineage>
        <taxon>Eukaryota</taxon>
        <taxon>Metazoa</taxon>
        <taxon>Ecdysozoa</taxon>
        <taxon>Nematoda</taxon>
        <taxon>Chromadorea</taxon>
        <taxon>Rhabditida</taxon>
        <taxon>Tylenchina</taxon>
        <taxon>Panagrolaimomorpha</taxon>
        <taxon>Panagrolaimoidea</taxon>
        <taxon>Panagrolaimidae</taxon>
        <taxon>Panagrolaimus</taxon>
    </lineage>
</organism>
<dbReference type="Proteomes" id="UP000887580">
    <property type="component" value="Unplaced"/>
</dbReference>
<evidence type="ECO:0000313" key="2">
    <source>
        <dbReference type="WBParaSite" id="PS1159_v2.g21378.t1"/>
    </source>
</evidence>
<evidence type="ECO:0000313" key="1">
    <source>
        <dbReference type="Proteomes" id="UP000887580"/>
    </source>
</evidence>
<accession>A0AC35FVR9</accession>